<sequence>MNTKKYQWIIILIAVTIVTTIAVQFYWNFKNYIENKTRVNNEIQNSLDNAIDEYYSTISKDKFLTIVSYDSINNNHNLFANFQSDISDTSSNSKRKFKINSLEIKTDDPEEFEKMPDLINQLLFDGDSMEFEDLNEKDTLIEKRPLRIYHDKKNTDSLRVIKGIQSVMIAFSTDTINIKQLDSLFLNQLAKNSISTPYYFEFKDRDSILQTNNIERLIFDYKVGSKSTYLRDHQTFTTFYKDPTSAALRKSSFGILLSFILSSAVILCLFYLLKIINQQKKLSEIKNDLISNITHEFKTPITTIGIALEGLQNFDAIKSPERAQSYVSMSQEQLTKLNLMVEKLLETATLKNGQFTLEKERTDVVSLIKSIAEKQRIANPSATIQFSSALKSKEFNLDILHFENAILNLIDNAIKYGNGLVEILIQDDSSVLIMDNGPGIPQNQQKKIFEQFYRIPTGNVHDVKGFGIGLHYTKKIIEKHEGHISVLSKKGKTIFKISLAHGS</sequence>
<dbReference type="InterPro" id="IPR036890">
    <property type="entry name" value="HATPase_C_sf"/>
</dbReference>
<dbReference type="SUPFAM" id="SSF47384">
    <property type="entry name" value="Homodimeric domain of signal transducing histidine kinase"/>
    <property type="match status" value="1"/>
</dbReference>
<comment type="catalytic activity">
    <reaction evidence="1">
        <text>ATP + protein L-histidine = ADP + protein N-phospho-L-histidine.</text>
        <dbReference type="EC" id="2.7.13.3"/>
    </reaction>
</comment>
<evidence type="ECO:0000259" key="8">
    <source>
        <dbReference type="PROSITE" id="PS50109"/>
    </source>
</evidence>
<feature type="transmembrane region" description="Helical" evidence="7">
    <location>
        <begin position="6"/>
        <end position="27"/>
    </location>
</feature>
<dbReference type="EMBL" id="JAVRHV010000003">
    <property type="protein sequence ID" value="MDT0553134.1"/>
    <property type="molecule type" value="Genomic_DNA"/>
</dbReference>
<organism evidence="9 10">
    <name type="scientific">Urechidicola vernalis</name>
    <dbReference type="NCBI Taxonomy" id="3075600"/>
    <lineage>
        <taxon>Bacteria</taxon>
        <taxon>Pseudomonadati</taxon>
        <taxon>Bacteroidota</taxon>
        <taxon>Flavobacteriia</taxon>
        <taxon>Flavobacteriales</taxon>
        <taxon>Flavobacteriaceae</taxon>
        <taxon>Urechidicola</taxon>
    </lineage>
</organism>
<evidence type="ECO:0000256" key="6">
    <source>
        <dbReference type="ARBA" id="ARBA00023012"/>
    </source>
</evidence>
<dbReference type="Gene3D" id="1.10.287.130">
    <property type="match status" value="1"/>
</dbReference>
<accession>A0ABU2Y4L3</accession>
<feature type="transmembrane region" description="Helical" evidence="7">
    <location>
        <begin position="253"/>
        <end position="273"/>
    </location>
</feature>
<dbReference type="EC" id="2.7.13.3" evidence="2"/>
<gene>
    <name evidence="9" type="ORF">RM519_07745</name>
</gene>
<evidence type="ECO:0000256" key="3">
    <source>
        <dbReference type="ARBA" id="ARBA00022553"/>
    </source>
</evidence>
<name>A0ABU2Y4L3_9FLAO</name>
<dbReference type="InterPro" id="IPR036097">
    <property type="entry name" value="HisK_dim/P_sf"/>
</dbReference>
<dbReference type="CDD" id="cd00075">
    <property type="entry name" value="HATPase"/>
    <property type="match status" value="1"/>
</dbReference>
<dbReference type="Gene3D" id="3.30.565.10">
    <property type="entry name" value="Histidine kinase-like ATPase, C-terminal domain"/>
    <property type="match status" value="1"/>
</dbReference>
<dbReference type="SMART" id="SM00388">
    <property type="entry name" value="HisKA"/>
    <property type="match status" value="1"/>
</dbReference>
<keyword evidence="5 9" id="KW-0418">Kinase</keyword>
<keyword evidence="7" id="KW-0812">Transmembrane</keyword>
<evidence type="ECO:0000313" key="10">
    <source>
        <dbReference type="Proteomes" id="UP001252186"/>
    </source>
</evidence>
<dbReference type="SUPFAM" id="SSF55874">
    <property type="entry name" value="ATPase domain of HSP90 chaperone/DNA topoisomerase II/histidine kinase"/>
    <property type="match status" value="1"/>
</dbReference>
<dbReference type="GO" id="GO:0016301">
    <property type="term" value="F:kinase activity"/>
    <property type="evidence" value="ECO:0007669"/>
    <property type="project" value="UniProtKB-KW"/>
</dbReference>
<evidence type="ECO:0000256" key="1">
    <source>
        <dbReference type="ARBA" id="ARBA00000085"/>
    </source>
</evidence>
<dbReference type="RefSeq" id="WP_311593118.1">
    <property type="nucleotide sequence ID" value="NZ_JAVRHV010000003.1"/>
</dbReference>
<proteinExistence type="predicted"/>
<dbReference type="InterPro" id="IPR050351">
    <property type="entry name" value="BphY/WalK/GraS-like"/>
</dbReference>
<dbReference type="PRINTS" id="PR00344">
    <property type="entry name" value="BCTRLSENSOR"/>
</dbReference>
<evidence type="ECO:0000313" key="9">
    <source>
        <dbReference type="EMBL" id="MDT0553134.1"/>
    </source>
</evidence>
<evidence type="ECO:0000256" key="4">
    <source>
        <dbReference type="ARBA" id="ARBA00022679"/>
    </source>
</evidence>
<keyword evidence="6" id="KW-0902">Two-component regulatory system</keyword>
<dbReference type="PANTHER" id="PTHR45453:SF1">
    <property type="entry name" value="PHOSPHATE REGULON SENSOR PROTEIN PHOR"/>
    <property type="match status" value="1"/>
</dbReference>
<dbReference type="SMART" id="SM00387">
    <property type="entry name" value="HATPase_c"/>
    <property type="match status" value="1"/>
</dbReference>
<reference evidence="9 10" key="1">
    <citation type="submission" date="2023-09" db="EMBL/GenBank/DDBJ databases">
        <authorList>
            <person name="Rey-Velasco X."/>
        </authorList>
    </citation>
    <scope>NUCLEOTIDE SEQUENCE [LARGE SCALE GENOMIC DNA]</scope>
    <source>
        <strain evidence="9 10">P050</strain>
    </source>
</reference>
<dbReference type="InterPro" id="IPR003594">
    <property type="entry name" value="HATPase_dom"/>
</dbReference>
<keyword evidence="3" id="KW-0597">Phosphoprotein</keyword>
<protein>
    <recommendedName>
        <fullName evidence="2">histidine kinase</fullName>
        <ecNumber evidence="2">2.7.13.3</ecNumber>
    </recommendedName>
</protein>
<evidence type="ECO:0000256" key="5">
    <source>
        <dbReference type="ARBA" id="ARBA00022777"/>
    </source>
</evidence>
<dbReference type="PANTHER" id="PTHR45453">
    <property type="entry name" value="PHOSPHATE REGULON SENSOR PROTEIN PHOR"/>
    <property type="match status" value="1"/>
</dbReference>
<keyword evidence="10" id="KW-1185">Reference proteome</keyword>
<evidence type="ECO:0000256" key="7">
    <source>
        <dbReference type="SAM" id="Phobius"/>
    </source>
</evidence>
<comment type="caution">
    <text evidence="9">The sequence shown here is derived from an EMBL/GenBank/DDBJ whole genome shotgun (WGS) entry which is preliminary data.</text>
</comment>
<feature type="domain" description="Histidine kinase" evidence="8">
    <location>
        <begin position="292"/>
        <end position="503"/>
    </location>
</feature>
<dbReference type="InterPro" id="IPR004358">
    <property type="entry name" value="Sig_transdc_His_kin-like_C"/>
</dbReference>
<keyword evidence="7" id="KW-1133">Transmembrane helix</keyword>
<dbReference type="Pfam" id="PF00512">
    <property type="entry name" value="HisKA"/>
    <property type="match status" value="1"/>
</dbReference>
<dbReference type="CDD" id="cd00082">
    <property type="entry name" value="HisKA"/>
    <property type="match status" value="1"/>
</dbReference>
<dbReference type="Pfam" id="PF02518">
    <property type="entry name" value="HATPase_c"/>
    <property type="match status" value="1"/>
</dbReference>
<dbReference type="InterPro" id="IPR005467">
    <property type="entry name" value="His_kinase_dom"/>
</dbReference>
<dbReference type="PROSITE" id="PS50109">
    <property type="entry name" value="HIS_KIN"/>
    <property type="match status" value="1"/>
</dbReference>
<evidence type="ECO:0000256" key="2">
    <source>
        <dbReference type="ARBA" id="ARBA00012438"/>
    </source>
</evidence>
<dbReference type="InterPro" id="IPR003661">
    <property type="entry name" value="HisK_dim/P_dom"/>
</dbReference>
<keyword evidence="4" id="KW-0808">Transferase</keyword>
<keyword evidence="7" id="KW-0472">Membrane</keyword>
<dbReference type="Proteomes" id="UP001252186">
    <property type="component" value="Unassembled WGS sequence"/>
</dbReference>